<dbReference type="PANTHER" id="PTHR34351:SF1">
    <property type="entry name" value="SLR1927 PROTEIN"/>
    <property type="match status" value="1"/>
</dbReference>
<dbReference type="RefSeq" id="WP_255190218.1">
    <property type="nucleotide sequence ID" value="NZ_CP113517.1"/>
</dbReference>
<feature type="region of interest" description="Disordered" evidence="1">
    <location>
        <begin position="195"/>
        <end position="218"/>
    </location>
</feature>
<keyword evidence="2" id="KW-1133">Transmembrane helix</keyword>
<feature type="transmembrane region" description="Helical" evidence="2">
    <location>
        <begin position="66"/>
        <end position="84"/>
    </location>
</feature>
<dbReference type="Proteomes" id="UP001162780">
    <property type="component" value="Chromosome"/>
</dbReference>
<keyword evidence="4" id="KW-1185">Reference proteome</keyword>
<feature type="transmembrane region" description="Helical" evidence="2">
    <location>
        <begin position="43"/>
        <end position="60"/>
    </location>
</feature>
<evidence type="ECO:0000313" key="3">
    <source>
        <dbReference type="EMBL" id="WAR45246.1"/>
    </source>
</evidence>
<evidence type="ECO:0000256" key="2">
    <source>
        <dbReference type="SAM" id="Phobius"/>
    </source>
</evidence>
<keyword evidence="2" id="KW-0472">Membrane</keyword>
<dbReference type="EMBL" id="CP113517">
    <property type="protein sequence ID" value="WAR45246.1"/>
    <property type="molecule type" value="Genomic_DNA"/>
</dbReference>
<proteinExistence type="predicted"/>
<sequence length="318" mass="35692">MNETSLPLKQRFKLSRFFQGEEPVAEPVILNQRRIFILPTRQGLLFAALIVLLLLIAFVYNNNLAYMLGFLLASAFFVGILHSFKALAGLVVWAGNNPAAFAGTGAGFNFYVQNPANQARMAVDIRLQQRKTIDFEPGQTRMITLYVTAERRGWLACPTLTVSSRYPLGWFRAWSPLRFASNVLIYPRPARELLPFPETDAGPGEQGQSRRDGDEFHGLKTYRTGDPVRQIHWKSFAKGRGLHSKEYAGTTSVELWLDYAMAPGTGVEERLSHLCRWVIEAEQAGMRYGLILPGLSVQLDTGAAHYHRCLQSLALFQA</sequence>
<feature type="compositionally biased region" description="Basic and acidic residues" evidence="1">
    <location>
        <begin position="208"/>
        <end position="218"/>
    </location>
</feature>
<organism evidence="3 4">
    <name type="scientific">Methylomonas rapida</name>
    <dbReference type="NCBI Taxonomy" id="2963939"/>
    <lineage>
        <taxon>Bacteria</taxon>
        <taxon>Pseudomonadati</taxon>
        <taxon>Pseudomonadota</taxon>
        <taxon>Gammaproteobacteria</taxon>
        <taxon>Methylococcales</taxon>
        <taxon>Methylococcaceae</taxon>
        <taxon>Methylomonas</taxon>
    </lineage>
</organism>
<dbReference type="PANTHER" id="PTHR34351">
    <property type="entry name" value="SLR1927 PROTEIN-RELATED"/>
    <property type="match status" value="1"/>
</dbReference>
<gene>
    <name evidence="3" type="ORF">NM686_001685</name>
</gene>
<evidence type="ECO:0000256" key="1">
    <source>
        <dbReference type="SAM" id="MobiDB-lite"/>
    </source>
</evidence>
<keyword evidence="2" id="KW-0812">Transmembrane</keyword>
<evidence type="ECO:0000313" key="4">
    <source>
        <dbReference type="Proteomes" id="UP001162780"/>
    </source>
</evidence>
<accession>A0ABY7GL82</accession>
<reference evidence="3" key="1">
    <citation type="submission" date="2022-11" db="EMBL/GenBank/DDBJ databases">
        <title>Methylomonas rapida sp. nov., Carotenoid-Producing Obligate Methanotrophs with High Growth Characteristics and Biotechnological Potential.</title>
        <authorList>
            <person name="Tikhonova E.N."/>
            <person name="Suleimanov R.Z."/>
            <person name="Miroshnikov K."/>
            <person name="Oshkin I.Y."/>
            <person name="Belova S.E."/>
            <person name="Danilova O.V."/>
            <person name="Ashikhmin A."/>
            <person name="Konopkin A."/>
            <person name="But S.Y."/>
            <person name="Khmelenina V.N."/>
            <person name="Kuznetsov N."/>
            <person name="Pimenov N.V."/>
            <person name="Dedysh S.N."/>
        </authorList>
    </citation>
    <scope>NUCLEOTIDE SEQUENCE</scope>
    <source>
        <strain evidence="3">MP1</strain>
    </source>
</reference>
<name>A0ABY7GL82_9GAMM</name>
<protein>
    <submittedName>
        <fullName evidence="3">DUF58 domain-containing protein</fullName>
    </submittedName>
</protein>